<comment type="subunit">
    <text evidence="3">Forms a 24-polypeptide structural core with octahedral symmetry.</text>
</comment>
<evidence type="ECO:0000313" key="8">
    <source>
        <dbReference type="EMBL" id="SDR02505.1"/>
    </source>
</evidence>
<evidence type="ECO:0000256" key="7">
    <source>
        <dbReference type="RuleBase" id="RU003423"/>
    </source>
</evidence>
<dbReference type="RefSeq" id="WP_090322577.1">
    <property type="nucleotide sequence ID" value="NZ_FNKJ01000003.1"/>
</dbReference>
<evidence type="ECO:0000256" key="4">
    <source>
        <dbReference type="ARBA" id="ARBA00022679"/>
    </source>
</evidence>
<evidence type="ECO:0000256" key="3">
    <source>
        <dbReference type="ARBA" id="ARBA00011484"/>
    </source>
</evidence>
<dbReference type="AlphaFoldDB" id="A0A1H1FNP0"/>
<dbReference type="SUPFAM" id="SSF47005">
    <property type="entry name" value="Peripheral subunit-binding domain of 2-oxo acid dehydrogenase complex"/>
    <property type="match status" value="1"/>
</dbReference>
<evidence type="ECO:0000256" key="1">
    <source>
        <dbReference type="ARBA" id="ARBA00001938"/>
    </source>
</evidence>
<dbReference type="GO" id="GO:0005737">
    <property type="term" value="C:cytoplasm"/>
    <property type="evidence" value="ECO:0007669"/>
    <property type="project" value="TreeGrafter"/>
</dbReference>
<dbReference type="EC" id="2.3.1.-" evidence="7"/>
<keyword evidence="6 7" id="KW-0012">Acyltransferase</keyword>
<dbReference type="InterPro" id="IPR001078">
    <property type="entry name" value="2-oxoacid_DH_actylTfrase"/>
</dbReference>
<dbReference type="Pfam" id="PF00198">
    <property type="entry name" value="2-oxoacid_dh"/>
    <property type="match status" value="1"/>
</dbReference>
<sequence length="372" mass="40030">MIEFKLPSLGADMDEGKLLEWKVQPGDVVKPGQVIAVVDTAKAAIDVECWHDGTVLQLLIDIGAKVPVGTAIAWLLEPGESAQSVQRPASPAPLLIEEQPSTERRLRISPAARKRAAELGISTGELKGHGPQGVITLEDIETAARVAPTPDPEQAMRRTIAAAMSRSKREIPHYYLSNTIALDNAMAWLQVHNAQSTLQERLLPSVLLLKAVALALRNYPQLNGFWRDNAFTPAPDTDLGVAITLRQGGLVAPVLHRVADTPLIHLMGELASLVERARSGSLRSSELGGAGITVTQLGDQGVDSVLGVIYPPQVALVGFGRISERPWVKDGQLCVMPTVISSLSADHRVSDGHYGARFLSEVRRLLQSPEAL</sequence>
<dbReference type="InterPro" id="IPR004167">
    <property type="entry name" value="PSBD"/>
</dbReference>
<keyword evidence="4 7" id="KW-0808">Transferase</keyword>
<dbReference type="InterPro" id="IPR050743">
    <property type="entry name" value="2-oxoacid_DH_E2_comp"/>
</dbReference>
<dbReference type="Proteomes" id="UP000199570">
    <property type="component" value="Unassembled WGS sequence"/>
</dbReference>
<dbReference type="PANTHER" id="PTHR43178">
    <property type="entry name" value="DIHYDROLIPOAMIDE ACETYLTRANSFERASE COMPONENT OF PYRUVATE DEHYDROGENASE COMPLEX"/>
    <property type="match status" value="1"/>
</dbReference>
<dbReference type="PANTHER" id="PTHR43178:SF5">
    <property type="entry name" value="LIPOAMIDE ACYLTRANSFERASE COMPONENT OF BRANCHED-CHAIN ALPHA-KETO ACID DEHYDROGENASE COMPLEX, MITOCHONDRIAL"/>
    <property type="match status" value="1"/>
</dbReference>
<dbReference type="InterPro" id="IPR000089">
    <property type="entry name" value="Biotin_lipoyl"/>
</dbReference>
<dbReference type="Pfam" id="PF02817">
    <property type="entry name" value="E3_binding"/>
    <property type="match status" value="1"/>
</dbReference>
<evidence type="ECO:0000256" key="2">
    <source>
        <dbReference type="ARBA" id="ARBA00007317"/>
    </source>
</evidence>
<dbReference type="Gene3D" id="3.30.559.10">
    <property type="entry name" value="Chloramphenicol acetyltransferase-like domain"/>
    <property type="match status" value="1"/>
</dbReference>
<dbReference type="GO" id="GO:0016407">
    <property type="term" value="F:acetyltransferase activity"/>
    <property type="evidence" value="ECO:0007669"/>
    <property type="project" value="TreeGrafter"/>
</dbReference>
<keyword evidence="8" id="KW-0670">Pyruvate</keyword>
<dbReference type="CDD" id="cd06849">
    <property type="entry name" value="lipoyl_domain"/>
    <property type="match status" value="1"/>
</dbReference>
<dbReference type="PROSITE" id="PS50968">
    <property type="entry name" value="BIOTINYL_LIPOYL"/>
    <property type="match status" value="1"/>
</dbReference>
<evidence type="ECO:0000256" key="5">
    <source>
        <dbReference type="ARBA" id="ARBA00022823"/>
    </source>
</evidence>
<name>A0A1H1FNP0_9PSED</name>
<dbReference type="PROSITE" id="PS51826">
    <property type="entry name" value="PSBD"/>
    <property type="match status" value="1"/>
</dbReference>
<dbReference type="GO" id="GO:0031405">
    <property type="term" value="F:lipoic acid binding"/>
    <property type="evidence" value="ECO:0007669"/>
    <property type="project" value="TreeGrafter"/>
</dbReference>
<dbReference type="InterPro" id="IPR011053">
    <property type="entry name" value="Single_hybrid_motif"/>
</dbReference>
<comment type="similarity">
    <text evidence="2 7">Belongs to the 2-oxoacid dehydrogenase family.</text>
</comment>
<dbReference type="SUPFAM" id="SSF51230">
    <property type="entry name" value="Single hybrid motif"/>
    <property type="match status" value="1"/>
</dbReference>
<dbReference type="InterPro" id="IPR023213">
    <property type="entry name" value="CAT-like_dom_sf"/>
</dbReference>
<dbReference type="OrthoDB" id="2086224at2"/>
<reference evidence="9" key="1">
    <citation type="submission" date="2016-10" db="EMBL/GenBank/DDBJ databases">
        <authorList>
            <person name="Varghese N."/>
            <person name="Submissions S."/>
        </authorList>
    </citation>
    <scope>NUCLEOTIDE SEQUENCE [LARGE SCALE GENOMIC DNA]</scope>
    <source>
        <strain evidence="9">BS3775</strain>
    </source>
</reference>
<gene>
    <name evidence="8" type="ORF">SAMN04490195_2806</name>
</gene>
<dbReference type="Gene3D" id="4.10.320.10">
    <property type="entry name" value="E3-binding domain"/>
    <property type="match status" value="1"/>
</dbReference>
<evidence type="ECO:0000256" key="6">
    <source>
        <dbReference type="ARBA" id="ARBA00023315"/>
    </source>
</evidence>
<evidence type="ECO:0000313" key="9">
    <source>
        <dbReference type="Proteomes" id="UP000199570"/>
    </source>
</evidence>
<dbReference type="InterPro" id="IPR036625">
    <property type="entry name" value="E3-bd_dom_sf"/>
</dbReference>
<dbReference type="Pfam" id="PF00364">
    <property type="entry name" value="Biotin_lipoyl"/>
    <property type="match status" value="1"/>
</dbReference>
<comment type="cofactor">
    <cofactor evidence="1 7">
        <name>(R)-lipoate</name>
        <dbReference type="ChEBI" id="CHEBI:83088"/>
    </cofactor>
</comment>
<proteinExistence type="inferred from homology"/>
<dbReference type="EMBL" id="FNKJ01000003">
    <property type="protein sequence ID" value="SDR02505.1"/>
    <property type="molecule type" value="Genomic_DNA"/>
</dbReference>
<keyword evidence="5 7" id="KW-0450">Lipoyl</keyword>
<protein>
    <recommendedName>
        <fullName evidence="7">Dihydrolipoamide acetyltransferase component of pyruvate dehydrogenase complex</fullName>
        <ecNumber evidence="7">2.3.1.-</ecNumber>
    </recommendedName>
</protein>
<dbReference type="SUPFAM" id="SSF52777">
    <property type="entry name" value="CoA-dependent acyltransferases"/>
    <property type="match status" value="1"/>
</dbReference>
<keyword evidence="9" id="KW-1185">Reference proteome</keyword>
<dbReference type="Gene3D" id="2.40.50.100">
    <property type="match status" value="1"/>
</dbReference>
<organism evidence="8 9">
    <name type="scientific">Pseudomonas moorei</name>
    <dbReference type="NCBI Taxonomy" id="395599"/>
    <lineage>
        <taxon>Bacteria</taxon>
        <taxon>Pseudomonadati</taxon>
        <taxon>Pseudomonadota</taxon>
        <taxon>Gammaproteobacteria</taxon>
        <taxon>Pseudomonadales</taxon>
        <taxon>Pseudomonadaceae</taxon>
        <taxon>Pseudomonas</taxon>
    </lineage>
</organism>
<accession>A0A1H1FNP0</accession>